<dbReference type="InterPro" id="IPR041457">
    <property type="entry name" value="CxC2_KDZ-assoc"/>
</dbReference>
<dbReference type="InterPro" id="IPR040521">
    <property type="entry name" value="KDZ"/>
</dbReference>
<dbReference type="Pfam" id="PF18803">
    <property type="entry name" value="CxC2"/>
    <property type="match status" value="1"/>
</dbReference>
<gene>
    <name evidence="3" type="ORF">GALMADRAFT_209005</name>
</gene>
<feature type="domain" description="CxC2-like cysteine cluster KDZ transposase-associated" evidence="2">
    <location>
        <begin position="257"/>
        <end position="355"/>
    </location>
</feature>
<evidence type="ECO:0000313" key="3">
    <source>
        <dbReference type="EMBL" id="KDR78511.1"/>
    </source>
</evidence>
<evidence type="ECO:0000313" key="4">
    <source>
        <dbReference type="Proteomes" id="UP000027222"/>
    </source>
</evidence>
<proteinExistence type="predicted"/>
<keyword evidence="4" id="KW-1185">Reference proteome</keyword>
<dbReference type="AlphaFoldDB" id="A0A067T5X7"/>
<accession>A0A067T5X7</accession>
<dbReference type="HOGENOM" id="CLU_003703_13_1_1"/>
<sequence>MAISPSVNVSGQHFLLPEVLTERKHRVLSANSEWSLLIAPLLIPEFRWCPLSSIEGNPSHSCRRYMPPKNRKKVEERRKAFEKAHLPFSGFGKTTSTWTRLVGTSSGSIQTTDQKLEIDVERPQKRRRGDAESSATPGSFPTTATKPDDKPSDPPEETPIDAASQSFAPIKPYGKSSFLQQFMTRFTTFMSYLWAGESDKDIGKKCECGRLPRTTRCADCFQSPLTCNICFVNKHINNPMHWAEYWNGEFFERCDISELGYAITLGHHGDICPCVDYNDGSHISSFVMVDVNGVHSTRLAFCKCAQAGDAVEQLLSARIFPASVIRPATGFTFNLLETFQMDCLQSKKSAYDYIEGHGIDREFPDRPPGSIVVPCFACPEPGFNMDDSEMSDEEIQHATTLFLSIDGHFGLMQKDKNNDPEDLSLMEGKGLFPPEGPYQEYIAKAGPSKENKLKFRGCRCSGVVAVTCARHGIFRHGAIADLQLGERYSNAYYALAGGIKSCRRNRFIVLTYDIACQFSINLKERFAKAFPGLSDIVNRIRHFVPKLHIQGHKDDCQYRYSLNFSRWTGRTDGERIESCWSEAKQAGGMTKEMNTGHRQDTLTDFQNDWNWVKAQKLAGSLRKHYVDAKNVAAKKLEHYIGLSLVNGPERVARWAGLSTEPKRVNGEWHSVYRYKAPKSPSQSTVYHDMLKAELQKECKLDATSKATPIAIYLDTGLKIQSKQQKLLSKVKQAMKDNPNVALPIKFEKERHNLSAEIKKWRKQQQVIIPGVIDHLSQLPTPESIELEILLLPSDFSPAERVLYAIEDLVDDELRLQKGQAHDALRCLRAQVKYSLSLSRYKKSKKNAVHGQNLNTRFSSMLRDAYDKQDVNIAKYQRSRDAMIRLGLANDNEEFPELGPNDLWMKDPALYHQLGDGKRMEGWIWRVGLPANVSDAEREGFLEDADRVQWFRARADMERWQEEVEILAQEFRRTIRGFDKMAHVWSSLAISPAPVECSHNLVDHGVEHGKMAYGKKKAAMFRRMANDARVAFESIGGTWPAYGVSLKDHILSERPSQEIDWDSRQPL</sequence>
<dbReference type="STRING" id="685588.A0A067T5X7"/>
<dbReference type="PANTHER" id="PTHR33104:SF2">
    <property type="entry name" value="CXC3 LIKE CYSTEINE CLUSTER DOMAIN-CONTAINING PROTEIN"/>
    <property type="match status" value="1"/>
</dbReference>
<dbReference type="Pfam" id="PF18758">
    <property type="entry name" value="KDZ"/>
    <property type="match status" value="1"/>
</dbReference>
<dbReference type="EMBL" id="KL142374">
    <property type="protein sequence ID" value="KDR78511.1"/>
    <property type="molecule type" value="Genomic_DNA"/>
</dbReference>
<evidence type="ECO:0000256" key="1">
    <source>
        <dbReference type="SAM" id="MobiDB-lite"/>
    </source>
</evidence>
<name>A0A067T5X7_GALM3</name>
<dbReference type="OrthoDB" id="3256058at2759"/>
<organism evidence="3 4">
    <name type="scientific">Galerina marginata (strain CBS 339.88)</name>
    <dbReference type="NCBI Taxonomy" id="685588"/>
    <lineage>
        <taxon>Eukaryota</taxon>
        <taxon>Fungi</taxon>
        <taxon>Dikarya</taxon>
        <taxon>Basidiomycota</taxon>
        <taxon>Agaricomycotina</taxon>
        <taxon>Agaricomycetes</taxon>
        <taxon>Agaricomycetidae</taxon>
        <taxon>Agaricales</taxon>
        <taxon>Agaricineae</taxon>
        <taxon>Strophariaceae</taxon>
        <taxon>Galerina</taxon>
    </lineage>
</organism>
<dbReference type="PANTHER" id="PTHR33104">
    <property type="entry name" value="SI:DKEY-29D5.2"/>
    <property type="match status" value="1"/>
</dbReference>
<dbReference type="Proteomes" id="UP000027222">
    <property type="component" value="Unassembled WGS sequence"/>
</dbReference>
<protein>
    <recommendedName>
        <fullName evidence="2">CxC2-like cysteine cluster KDZ transposase-associated domain-containing protein</fullName>
    </recommendedName>
</protein>
<feature type="compositionally biased region" description="Basic and acidic residues" evidence="1">
    <location>
        <begin position="114"/>
        <end position="123"/>
    </location>
</feature>
<reference evidence="4" key="1">
    <citation type="journal article" date="2014" name="Proc. Natl. Acad. Sci. U.S.A.">
        <title>Extensive sampling of basidiomycete genomes demonstrates inadequacy of the white-rot/brown-rot paradigm for wood decay fungi.</title>
        <authorList>
            <person name="Riley R."/>
            <person name="Salamov A.A."/>
            <person name="Brown D.W."/>
            <person name="Nagy L.G."/>
            <person name="Floudas D."/>
            <person name="Held B.W."/>
            <person name="Levasseur A."/>
            <person name="Lombard V."/>
            <person name="Morin E."/>
            <person name="Otillar R."/>
            <person name="Lindquist E.A."/>
            <person name="Sun H."/>
            <person name="LaButti K.M."/>
            <person name="Schmutz J."/>
            <person name="Jabbour D."/>
            <person name="Luo H."/>
            <person name="Baker S.E."/>
            <person name="Pisabarro A.G."/>
            <person name="Walton J.D."/>
            <person name="Blanchette R.A."/>
            <person name="Henrissat B."/>
            <person name="Martin F."/>
            <person name="Cullen D."/>
            <person name="Hibbett D.S."/>
            <person name="Grigoriev I.V."/>
        </authorList>
    </citation>
    <scope>NUCLEOTIDE SEQUENCE [LARGE SCALE GENOMIC DNA]</scope>
    <source>
        <strain evidence="4">CBS 339.88</strain>
    </source>
</reference>
<evidence type="ECO:0000259" key="2">
    <source>
        <dbReference type="Pfam" id="PF18803"/>
    </source>
</evidence>
<feature type="region of interest" description="Disordered" evidence="1">
    <location>
        <begin position="105"/>
        <end position="168"/>
    </location>
</feature>